<reference evidence="2 3" key="1">
    <citation type="submission" date="2019-08" db="EMBL/GenBank/DDBJ databases">
        <title>Whole genome of Aphis craccivora.</title>
        <authorList>
            <person name="Voronova N.V."/>
            <person name="Shulinski R.S."/>
            <person name="Bandarenka Y.V."/>
            <person name="Zhorov D.G."/>
            <person name="Warner D."/>
        </authorList>
    </citation>
    <scope>NUCLEOTIDE SEQUENCE [LARGE SCALE GENOMIC DNA]</scope>
    <source>
        <strain evidence="2">180601</strain>
        <tissue evidence="2">Whole Body</tissue>
    </source>
</reference>
<dbReference type="InterPro" id="IPR006580">
    <property type="entry name" value="Znf_TTF"/>
</dbReference>
<dbReference type="PANTHER" id="PTHR45749">
    <property type="match status" value="1"/>
</dbReference>
<sequence length="888" mass="101702">MEKENRKCICGKRRANLNNTNWSRHLASCKKVKLSLTSQSVSSFFKKSRSDTDYPDLGKKKIENNVPVLLNNNCLVGQPINDDAELESTNSNIEICTAIETIGASSSKDVTLVPSVYKELNKLGNDPAILSQIENIDPGLISYFLKIGAAQPLPNELPGKQFPKDHNGRSFHESWYWHKRSTGEVSQRKWLSYSIKNHKIYCLYCALFARNNKQNWTKYGFSNWNKGTISIIIHETSEAHIMASIKAAYRQAEYPLIQSMKESANTNIAFNKEIVKHLIDLTLYLGRHSLPFRGHREGWQESIRGNYKDLVLVLAKYSPALASYVTSVELKGKKTYNLISWQRQNQLIEAIYRNIRDVIKKEILTAEDGTVCERLIALRETVQTTGIHLLTMLDTICSEMSLEWRTNLVGQSYDGAASMRGSYNGLQSLVKKENPCAVYIWYWAHRFNLVVIDAVSCCIEARDLFGYLETLYDFIGSSKKRVHVYSTNQKTRYPNKLLRRLKRVETTRWSSHSSSLQTVLDTYDAIIDTLFDIKDDPMTDRVSNVKAGSLLDYLLQERFLLTALIFKKIFDKTSTLSKCLQSVDIDLCAAISHVQQTLNIIKTFRSDDEFKNLIQEKDDFIQSKNNEFSFAPLPINRIRRTKKMPGEVSSDQRIIDQMENFKVNTFYTILDITTTQITNRFNEETMPFFKDLSLLSHKRLKEVAETNIIPKDAFKGFSEVYGKFVDDASLKQEYVQFSKSYFYFEKIMNLPEKFADTNKDSWIQCGSDGDDDDDDDIQYNKIDKYSKNNNSGTINTIFKVCHLSGLKDIFPTMYTALSIAVTLPVSSASPERTFSKLKLVKNRLRSTMSEDRLGALMIMACELDVQIDTECVIKYFASNSSFLAKLLT</sequence>
<dbReference type="OrthoDB" id="6600042at2759"/>
<organism evidence="2 3">
    <name type="scientific">Aphis craccivora</name>
    <name type="common">Cowpea aphid</name>
    <dbReference type="NCBI Taxonomy" id="307492"/>
    <lineage>
        <taxon>Eukaryota</taxon>
        <taxon>Metazoa</taxon>
        <taxon>Ecdysozoa</taxon>
        <taxon>Arthropoda</taxon>
        <taxon>Hexapoda</taxon>
        <taxon>Insecta</taxon>
        <taxon>Pterygota</taxon>
        <taxon>Neoptera</taxon>
        <taxon>Paraneoptera</taxon>
        <taxon>Hemiptera</taxon>
        <taxon>Sternorrhyncha</taxon>
        <taxon>Aphidomorpha</taxon>
        <taxon>Aphidoidea</taxon>
        <taxon>Aphididae</taxon>
        <taxon>Aphidini</taxon>
        <taxon>Aphis</taxon>
        <taxon>Aphis</taxon>
    </lineage>
</organism>
<dbReference type="SUPFAM" id="SSF53098">
    <property type="entry name" value="Ribonuclease H-like"/>
    <property type="match status" value="1"/>
</dbReference>
<gene>
    <name evidence="2" type="ORF">FWK35_00033872</name>
</gene>
<proteinExistence type="predicted"/>
<evidence type="ECO:0000259" key="1">
    <source>
        <dbReference type="SMART" id="SM00597"/>
    </source>
</evidence>
<feature type="domain" description="TTF-type" evidence="1">
    <location>
        <begin position="167"/>
        <end position="263"/>
    </location>
</feature>
<comment type="caution">
    <text evidence="2">The sequence shown here is derived from an EMBL/GenBank/DDBJ whole genome shotgun (WGS) entry which is preliminary data.</text>
</comment>
<dbReference type="EMBL" id="VUJU01010704">
    <property type="protein sequence ID" value="KAF0713343.1"/>
    <property type="molecule type" value="Genomic_DNA"/>
</dbReference>
<evidence type="ECO:0000313" key="3">
    <source>
        <dbReference type="Proteomes" id="UP000478052"/>
    </source>
</evidence>
<dbReference type="Pfam" id="PF05699">
    <property type="entry name" value="Dimer_Tnp_hAT"/>
    <property type="match status" value="1"/>
</dbReference>
<keyword evidence="3" id="KW-1185">Reference proteome</keyword>
<dbReference type="SMART" id="SM00597">
    <property type="entry name" value="ZnF_TTF"/>
    <property type="match status" value="1"/>
</dbReference>
<name>A0A6G0W099_APHCR</name>
<evidence type="ECO:0000313" key="2">
    <source>
        <dbReference type="EMBL" id="KAF0713343.1"/>
    </source>
</evidence>
<dbReference type="InterPro" id="IPR008906">
    <property type="entry name" value="HATC_C_dom"/>
</dbReference>
<dbReference type="Proteomes" id="UP000478052">
    <property type="component" value="Unassembled WGS sequence"/>
</dbReference>
<dbReference type="PANTHER" id="PTHR45749:SF28">
    <property type="entry name" value="ZINC FINGER MYM-TYPE PROTEIN 1-LIKE-RELATED"/>
    <property type="match status" value="1"/>
</dbReference>
<dbReference type="GO" id="GO:0046983">
    <property type="term" value="F:protein dimerization activity"/>
    <property type="evidence" value="ECO:0007669"/>
    <property type="project" value="InterPro"/>
</dbReference>
<protein>
    <submittedName>
        <fullName evidence="2">Zinc finger MYM-type protein 1-like</fullName>
    </submittedName>
</protein>
<dbReference type="InterPro" id="IPR012337">
    <property type="entry name" value="RNaseH-like_sf"/>
</dbReference>
<dbReference type="AlphaFoldDB" id="A0A6G0W099"/>
<accession>A0A6G0W099</accession>